<dbReference type="Pfam" id="PF13855">
    <property type="entry name" value="LRR_8"/>
    <property type="match status" value="1"/>
</dbReference>
<sequence length="227" mass="24951">MFGIDLSYNQLSGEIPKELCNLTEIRALNFSHNHITGVIPSEFSNLQNIESLDLSYNNLTGRIPSQLVELTTLAIFSVAHNNLTGRTSQRTSQFATFTESSYEGNPFLCDPPLHINCMETKEIPISSRVPDCCEDDTGFLDMESFYVSFLSGICKFGSCNGCSPLDKPLLEICLCRQSLSSCKELTSYCCQGNTGVSGPCVGSLSSEVVAVYVSWNLLICDVYQVCQ</sequence>
<dbReference type="SUPFAM" id="SSF52058">
    <property type="entry name" value="L domain-like"/>
    <property type="match status" value="1"/>
</dbReference>
<dbReference type="Pfam" id="PF00560">
    <property type="entry name" value="LRR_1"/>
    <property type="match status" value="1"/>
</dbReference>
<keyword evidence="8" id="KW-0325">Glycoprotein</keyword>
<accession>A0A1S4CFQ7</accession>
<evidence type="ECO:0000256" key="6">
    <source>
        <dbReference type="ARBA" id="ARBA00022989"/>
    </source>
</evidence>
<comment type="similarity">
    <text evidence="2">Belongs to the RLP family.</text>
</comment>
<dbReference type="InterPro" id="IPR051502">
    <property type="entry name" value="RLP_Defense_Trigger"/>
</dbReference>
<dbReference type="FunFam" id="3.80.10.10:FF:000111">
    <property type="entry name" value="LRR receptor-like serine/threonine-protein kinase ERECTA"/>
    <property type="match status" value="1"/>
</dbReference>
<keyword evidence="5" id="KW-0677">Repeat</keyword>
<dbReference type="PANTHER" id="PTHR48062:SF45">
    <property type="entry name" value="HAT C-TERMINAL DIMERISATION DOMAIN-CONTAINING PROTEIN"/>
    <property type="match status" value="1"/>
</dbReference>
<gene>
    <name evidence="9" type="primary">LOC107818495</name>
</gene>
<keyword evidence="7" id="KW-0472">Membrane</keyword>
<evidence type="ECO:0000313" key="9">
    <source>
        <dbReference type="RefSeq" id="XP_016500005.1"/>
    </source>
</evidence>
<comment type="subcellular location">
    <subcellularLocation>
        <location evidence="1">Membrane</location>
        <topology evidence="1">Single-pass membrane protein</topology>
    </subcellularLocation>
</comment>
<reference evidence="9" key="1">
    <citation type="submission" date="2025-08" db="UniProtKB">
        <authorList>
            <consortium name="RefSeq"/>
        </authorList>
    </citation>
    <scope>IDENTIFICATION</scope>
</reference>
<name>A0A1S4CFQ7_TOBAC</name>
<feature type="non-terminal residue" evidence="9">
    <location>
        <position position="227"/>
    </location>
</feature>
<dbReference type="GO" id="GO:0016020">
    <property type="term" value="C:membrane"/>
    <property type="evidence" value="ECO:0007669"/>
    <property type="project" value="UniProtKB-SubCell"/>
</dbReference>
<dbReference type="RefSeq" id="XP_016500005.1">
    <property type="nucleotide sequence ID" value="XM_016644519.1"/>
</dbReference>
<dbReference type="PaxDb" id="4097-A0A1S4CFQ7"/>
<dbReference type="SMR" id="A0A1S4CFQ7"/>
<dbReference type="AlphaFoldDB" id="A0A1S4CFQ7"/>
<evidence type="ECO:0000256" key="8">
    <source>
        <dbReference type="ARBA" id="ARBA00023180"/>
    </source>
</evidence>
<evidence type="ECO:0000256" key="2">
    <source>
        <dbReference type="ARBA" id="ARBA00009592"/>
    </source>
</evidence>
<proteinExistence type="inferred from homology"/>
<keyword evidence="3" id="KW-0433">Leucine-rich repeat</keyword>
<dbReference type="InterPro" id="IPR032675">
    <property type="entry name" value="LRR_dom_sf"/>
</dbReference>
<evidence type="ECO:0000256" key="3">
    <source>
        <dbReference type="ARBA" id="ARBA00022614"/>
    </source>
</evidence>
<dbReference type="PANTHER" id="PTHR48062">
    <property type="entry name" value="RECEPTOR-LIKE PROTEIN 14"/>
    <property type="match status" value="1"/>
</dbReference>
<dbReference type="PRINTS" id="PR00019">
    <property type="entry name" value="LEURICHRPT"/>
</dbReference>
<evidence type="ECO:0000256" key="4">
    <source>
        <dbReference type="ARBA" id="ARBA00022692"/>
    </source>
</evidence>
<protein>
    <submittedName>
        <fullName evidence="9">Probable LRR receptor-like serine/threonine-protein kinase At1g34110</fullName>
    </submittedName>
</protein>
<dbReference type="InterPro" id="IPR001611">
    <property type="entry name" value="Leu-rich_rpt"/>
</dbReference>
<evidence type="ECO:0000256" key="7">
    <source>
        <dbReference type="ARBA" id="ARBA00023136"/>
    </source>
</evidence>
<dbReference type="STRING" id="4097.A0A1S4CFQ7"/>
<keyword evidence="6" id="KW-1133">Transmembrane helix</keyword>
<dbReference type="OrthoDB" id="544346at2759"/>
<dbReference type="KEGG" id="nta:107818495"/>
<evidence type="ECO:0000256" key="5">
    <source>
        <dbReference type="ARBA" id="ARBA00022737"/>
    </source>
</evidence>
<dbReference type="Gene3D" id="3.80.10.10">
    <property type="entry name" value="Ribonuclease Inhibitor"/>
    <property type="match status" value="1"/>
</dbReference>
<organism evidence="9">
    <name type="scientific">Nicotiana tabacum</name>
    <name type="common">Common tobacco</name>
    <dbReference type="NCBI Taxonomy" id="4097"/>
    <lineage>
        <taxon>Eukaryota</taxon>
        <taxon>Viridiplantae</taxon>
        <taxon>Streptophyta</taxon>
        <taxon>Embryophyta</taxon>
        <taxon>Tracheophyta</taxon>
        <taxon>Spermatophyta</taxon>
        <taxon>Magnoliopsida</taxon>
        <taxon>eudicotyledons</taxon>
        <taxon>Gunneridae</taxon>
        <taxon>Pentapetalae</taxon>
        <taxon>asterids</taxon>
        <taxon>lamiids</taxon>
        <taxon>Solanales</taxon>
        <taxon>Solanaceae</taxon>
        <taxon>Nicotianoideae</taxon>
        <taxon>Nicotianeae</taxon>
        <taxon>Nicotiana</taxon>
    </lineage>
</organism>
<keyword evidence="4" id="KW-0812">Transmembrane</keyword>
<evidence type="ECO:0000256" key="1">
    <source>
        <dbReference type="ARBA" id="ARBA00004167"/>
    </source>
</evidence>